<evidence type="ECO:0000256" key="8">
    <source>
        <dbReference type="ARBA" id="ARBA00023204"/>
    </source>
</evidence>
<evidence type="ECO:0000256" key="4">
    <source>
        <dbReference type="ARBA" id="ARBA00022723"/>
    </source>
</evidence>
<dbReference type="FunFam" id="3.20.20.150:FF:000001">
    <property type="entry name" value="Probable endonuclease 4"/>
    <property type="match status" value="1"/>
</dbReference>
<keyword evidence="5" id="KW-0227">DNA damage</keyword>
<dbReference type="GO" id="GO:0016829">
    <property type="term" value="F:lyase activity"/>
    <property type="evidence" value="ECO:0007669"/>
    <property type="project" value="UniProtKB-KW"/>
</dbReference>
<comment type="similarity">
    <text evidence="2">Belongs to the AP endonuclease 2 family.</text>
</comment>
<evidence type="ECO:0000256" key="5">
    <source>
        <dbReference type="ARBA" id="ARBA00022763"/>
    </source>
</evidence>
<dbReference type="Gene3D" id="3.20.20.150">
    <property type="entry name" value="Divalent-metal-dependent TIM barrel enzymes"/>
    <property type="match status" value="1"/>
</dbReference>
<keyword evidence="7" id="KW-0862">Zinc</keyword>
<feature type="compositionally biased region" description="Low complexity" evidence="9">
    <location>
        <begin position="49"/>
        <end position="60"/>
    </location>
</feature>
<dbReference type="PROSITE" id="PS00731">
    <property type="entry name" value="AP_NUCLEASE_F2_3"/>
    <property type="match status" value="1"/>
</dbReference>
<dbReference type="GO" id="GO:0003906">
    <property type="term" value="F:DNA-(apurinic or apyrimidinic site) endonuclease activity"/>
    <property type="evidence" value="ECO:0007669"/>
    <property type="project" value="TreeGrafter"/>
</dbReference>
<sequence>MPPRSRKNGEPQALAVRQSPRKRKHKEVEPESIPQPSHHALKQQDVQDSSESTTTAASKTSNRRKQAKQNVVLDEPSRTDIADDQNGQVLDILPDTTTKSKAAKKAKTNGTAKQLIEDDESSELSSVPDDEDKSKPKKKRKRKTKEEKEAEAMPLAPRATGLNMFVGAHVSIAKGVENAITNAVHIGGNAMAMFLQSQRKWENPELKPENRDAFMSACSHHSYDAKQHIVPHGSYLVNLAAKDPAQGKKSYDFFLNDLKRCEALGIKYYNFHPGATNKDPLPDAIKRLAGYLNKALSETNSVVPLLENMAGTETIIGSRFSDLAEIIAHIKPEYLGRIGICIDTCHTFAAGYDLRTPEAFKKTFKELDDTVGLKYLKAMHINDSKGMFGSHKDLHQNIGTGFLGLRAFHSIMNEPRLANIPLILETPCEKPDPEDPKKTIDDKTVWSREIKMLESLIGMDPESDEYKKLESDLADQGKDERDKMIQWVAEREKKEREKEEKARKKLEKADKGQKSIAGMFGGKGKKKKAKTPSESSGAGSSSDSESE</sequence>
<protein>
    <recommendedName>
        <fullName evidence="3">Apurinic-apyrimidinic endonuclease 1</fullName>
    </recommendedName>
</protein>
<dbReference type="SUPFAM" id="SSF51658">
    <property type="entry name" value="Xylose isomerase-like"/>
    <property type="match status" value="1"/>
</dbReference>
<keyword evidence="12" id="KW-1185">Reference proteome</keyword>
<feature type="compositionally biased region" description="Basic and acidic residues" evidence="9">
    <location>
        <begin position="490"/>
        <end position="513"/>
    </location>
</feature>
<dbReference type="NCBIfam" id="TIGR00587">
    <property type="entry name" value="nfo"/>
    <property type="match status" value="1"/>
</dbReference>
<reference evidence="11 12" key="1">
    <citation type="submission" date="2022-12" db="EMBL/GenBank/DDBJ databases">
        <title>Genomic features and morphological characterization of a novel Knufia sp. strain isolated from spacecraft assembly facility.</title>
        <authorList>
            <person name="Teixeira M."/>
            <person name="Chander A.M."/>
            <person name="Stajich J.E."/>
            <person name="Venkateswaran K."/>
        </authorList>
    </citation>
    <scope>NUCLEOTIDE SEQUENCE [LARGE SCALE GENOMIC DNA]</scope>
    <source>
        <strain evidence="11 12">FJI-L2-BK-P2</strain>
    </source>
</reference>
<keyword evidence="4" id="KW-0479">Metal-binding</keyword>
<name>A0AAN8EYR3_9EURO</name>
<keyword evidence="11" id="KW-0456">Lyase</keyword>
<dbReference type="GO" id="GO:0005739">
    <property type="term" value="C:mitochondrion"/>
    <property type="evidence" value="ECO:0007669"/>
    <property type="project" value="TreeGrafter"/>
</dbReference>
<dbReference type="Proteomes" id="UP001316803">
    <property type="component" value="Unassembled WGS sequence"/>
</dbReference>
<dbReference type="Pfam" id="PF01261">
    <property type="entry name" value="AP_endonuc_2"/>
    <property type="match status" value="1"/>
</dbReference>
<dbReference type="SMART" id="SM00518">
    <property type="entry name" value="AP2Ec"/>
    <property type="match status" value="1"/>
</dbReference>
<feature type="region of interest" description="Disordered" evidence="9">
    <location>
        <begin position="1"/>
        <end position="152"/>
    </location>
</feature>
<evidence type="ECO:0000313" key="11">
    <source>
        <dbReference type="EMBL" id="KAK5956746.1"/>
    </source>
</evidence>
<dbReference type="GO" id="GO:0008270">
    <property type="term" value="F:zinc ion binding"/>
    <property type="evidence" value="ECO:0007669"/>
    <property type="project" value="InterPro"/>
</dbReference>
<proteinExistence type="inferred from homology"/>
<accession>A0AAN8EYR3</accession>
<feature type="domain" description="Xylose isomerase-like TIM barrel" evidence="10">
    <location>
        <begin position="182"/>
        <end position="449"/>
    </location>
</feature>
<evidence type="ECO:0000256" key="9">
    <source>
        <dbReference type="SAM" id="MobiDB-lite"/>
    </source>
</evidence>
<dbReference type="GO" id="GO:0005634">
    <property type="term" value="C:nucleus"/>
    <property type="evidence" value="ECO:0007669"/>
    <property type="project" value="TreeGrafter"/>
</dbReference>
<dbReference type="EMBL" id="JAKLMC020000004">
    <property type="protein sequence ID" value="KAK5956746.1"/>
    <property type="molecule type" value="Genomic_DNA"/>
</dbReference>
<dbReference type="InterPro" id="IPR001719">
    <property type="entry name" value="AP_endonuc_2"/>
</dbReference>
<dbReference type="GO" id="GO:0003677">
    <property type="term" value="F:DNA binding"/>
    <property type="evidence" value="ECO:0007669"/>
    <property type="project" value="InterPro"/>
</dbReference>
<dbReference type="GO" id="GO:0008081">
    <property type="term" value="F:phosphoric diester hydrolase activity"/>
    <property type="evidence" value="ECO:0007669"/>
    <property type="project" value="TreeGrafter"/>
</dbReference>
<evidence type="ECO:0000256" key="7">
    <source>
        <dbReference type="ARBA" id="ARBA00022833"/>
    </source>
</evidence>
<dbReference type="PANTHER" id="PTHR21445">
    <property type="entry name" value="ENDONUCLEASE IV ENDODEOXYRIBONUCLEASE IV"/>
    <property type="match status" value="1"/>
</dbReference>
<dbReference type="PROSITE" id="PS51432">
    <property type="entry name" value="AP_NUCLEASE_F2_4"/>
    <property type="match status" value="1"/>
</dbReference>
<dbReference type="InterPro" id="IPR018246">
    <property type="entry name" value="AP_endonuc_F2_Zn_BS"/>
</dbReference>
<dbReference type="PROSITE" id="PS00730">
    <property type="entry name" value="AP_NUCLEASE_F2_2"/>
    <property type="match status" value="1"/>
</dbReference>
<dbReference type="GO" id="GO:0006284">
    <property type="term" value="P:base-excision repair"/>
    <property type="evidence" value="ECO:0007669"/>
    <property type="project" value="TreeGrafter"/>
</dbReference>
<evidence type="ECO:0000256" key="6">
    <source>
        <dbReference type="ARBA" id="ARBA00022801"/>
    </source>
</evidence>
<dbReference type="HAMAP" id="MF_00152">
    <property type="entry name" value="Nfo"/>
    <property type="match status" value="1"/>
</dbReference>
<comment type="caution">
    <text evidence="11">The sequence shown here is derived from an EMBL/GenBank/DDBJ whole genome shotgun (WGS) entry which is preliminary data.</text>
</comment>
<comment type="cofactor">
    <cofactor evidence="1">
        <name>Zn(2+)</name>
        <dbReference type="ChEBI" id="CHEBI:29105"/>
    </cofactor>
</comment>
<feature type="compositionally biased region" description="Low complexity" evidence="9">
    <location>
        <begin position="533"/>
        <end position="547"/>
    </location>
</feature>
<evidence type="ECO:0000259" key="10">
    <source>
        <dbReference type="Pfam" id="PF01261"/>
    </source>
</evidence>
<keyword evidence="8" id="KW-0234">DNA repair</keyword>
<dbReference type="CDD" id="cd00019">
    <property type="entry name" value="AP2Ec"/>
    <property type="match status" value="1"/>
</dbReference>
<dbReference type="PANTHER" id="PTHR21445:SF0">
    <property type="entry name" value="APURINIC-APYRIMIDINIC ENDONUCLEASE"/>
    <property type="match status" value="1"/>
</dbReference>
<dbReference type="AlphaFoldDB" id="A0AAN8EYR3"/>
<dbReference type="InterPro" id="IPR036237">
    <property type="entry name" value="Xyl_isomerase-like_sf"/>
</dbReference>
<evidence type="ECO:0000256" key="3">
    <source>
        <dbReference type="ARBA" id="ARBA00021759"/>
    </source>
</evidence>
<feature type="region of interest" description="Disordered" evidence="9">
    <location>
        <begin position="490"/>
        <end position="547"/>
    </location>
</feature>
<dbReference type="InterPro" id="IPR013022">
    <property type="entry name" value="Xyl_isomerase-like_TIM-brl"/>
</dbReference>
<keyword evidence="6" id="KW-0378">Hydrolase</keyword>
<organism evidence="11 12">
    <name type="scientific">Knufia fluminis</name>
    <dbReference type="NCBI Taxonomy" id="191047"/>
    <lineage>
        <taxon>Eukaryota</taxon>
        <taxon>Fungi</taxon>
        <taxon>Dikarya</taxon>
        <taxon>Ascomycota</taxon>
        <taxon>Pezizomycotina</taxon>
        <taxon>Eurotiomycetes</taxon>
        <taxon>Chaetothyriomycetidae</taxon>
        <taxon>Chaetothyriales</taxon>
        <taxon>Trichomeriaceae</taxon>
        <taxon>Knufia</taxon>
    </lineage>
</organism>
<evidence type="ECO:0000256" key="2">
    <source>
        <dbReference type="ARBA" id="ARBA00005340"/>
    </source>
</evidence>
<evidence type="ECO:0000256" key="1">
    <source>
        <dbReference type="ARBA" id="ARBA00001947"/>
    </source>
</evidence>
<evidence type="ECO:0000313" key="12">
    <source>
        <dbReference type="Proteomes" id="UP001316803"/>
    </source>
</evidence>
<gene>
    <name evidence="11" type="primary">APN1</name>
    <name evidence="11" type="ORF">OHC33_002233</name>
</gene>